<reference evidence="1 2" key="1">
    <citation type="submission" date="2018-06" db="EMBL/GenBank/DDBJ databases">
        <title>Comparative genomics reveals the genomic features of Rhizophagus irregularis, R. cerebriforme, R. diaphanum and Gigaspora rosea, and their symbiotic lifestyle signature.</title>
        <authorList>
            <person name="Morin E."/>
            <person name="San Clemente H."/>
            <person name="Chen E.C.H."/>
            <person name="De La Providencia I."/>
            <person name="Hainaut M."/>
            <person name="Kuo A."/>
            <person name="Kohler A."/>
            <person name="Murat C."/>
            <person name="Tang N."/>
            <person name="Roy S."/>
            <person name="Loubradou J."/>
            <person name="Henrissat B."/>
            <person name="Grigoriev I.V."/>
            <person name="Corradi N."/>
            <person name="Roux C."/>
            <person name="Martin F.M."/>
        </authorList>
    </citation>
    <scope>NUCLEOTIDE SEQUENCE [LARGE SCALE GENOMIC DNA]</scope>
    <source>
        <strain evidence="1 2">DAOM 194757</strain>
    </source>
</reference>
<gene>
    <name evidence="1" type="ORF">C2G38_2204883</name>
</gene>
<name>A0A397UN29_9GLOM</name>
<dbReference type="EMBL" id="QKWP01001197">
    <property type="protein sequence ID" value="RIB10911.1"/>
    <property type="molecule type" value="Genomic_DNA"/>
</dbReference>
<dbReference type="AlphaFoldDB" id="A0A397UN29"/>
<proteinExistence type="predicted"/>
<comment type="caution">
    <text evidence="1">The sequence shown here is derived from an EMBL/GenBank/DDBJ whole genome shotgun (WGS) entry which is preliminary data.</text>
</comment>
<evidence type="ECO:0000313" key="2">
    <source>
        <dbReference type="Proteomes" id="UP000266673"/>
    </source>
</evidence>
<dbReference type="Proteomes" id="UP000266673">
    <property type="component" value="Unassembled WGS sequence"/>
</dbReference>
<protein>
    <submittedName>
        <fullName evidence="1">Uncharacterized protein</fullName>
    </submittedName>
</protein>
<sequence>MFLEYVDSLQETESIFISVAVAEINTWDKLNALTEIEKDDSFFDRHLQLAMIFGSTQSQNLNSEITIDIEVVNRVLELSKLVN</sequence>
<evidence type="ECO:0000313" key="1">
    <source>
        <dbReference type="EMBL" id="RIB10911.1"/>
    </source>
</evidence>
<accession>A0A397UN29</accession>
<dbReference type="OrthoDB" id="2415294at2759"/>
<keyword evidence="2" id="KW-1185">Reference proteome</keyword>
<organism evidence="1 2">
    <name type="scientific">Gigaspora rosea</name>
    <dbReference type="NCBI Taxonomy" id="44941"/>
    <lineage>
        <taxon>Eukaryota</taxon>
        <taxon>Fungi</taxon>
        <taxon>Fungi incertae sedis</taxon>
        <taxon>Mucoromycota</taxon>
        <taxon>Glomeromycotina</taxon>
        <taxon>Glomeromycetes</taxon>
        <taxon>Diversisporales</taxon>
        <taxon>Gigasporaceae</taxon>
        <taxon>Gigaspora</taxon>
    </lineage>
</organism>